<accession>A0A0C9T6S4</accession>
<dbReference type="PANTHER" id="PTHR28268:SF1">
    <property type="entry name" value="MICOS SUBUNIT MIC26"/>
    <property type="match status" value="1"/>
</dbReference>
<proteinExistence type="predicted"/>
<keyword evidence="4" id="KW-1185">Reference proteome</keyword>
<evidence type="ECO:0000313" key="3">
    <source>
        <dbReference type="EMBL" id="KII83788.1"/>
    </source>
</evidence>
<dbReference type="GO" id="GO:0044284">
    <property type="term" value="C:mitochondrial crista junction"/>
    <property type="evidence" value="ECO:0007669"/>
    <property type="project" value="TreeGrafter"/>
</dbReference>
<keyword evidence="1" id="KW-0496">Mitochondrion</keyword>
<sequence>MLRARLPRRTILAAAAAAITLHEKPSIYPAPDPIITLVETPSALELHIGTARRAIQATVADATTRVHGVVDRWIGVEHAVESRVKSLIDPTEPLTPGVLYVGIATLTGSILARSRALPLRIALPPTLLVLSLQQFLPKTASNISAYGGELEERFFPTLAQKHAVANAHTAMAVEMAKDRARGSREWLGGAVERGVDKFQDLSGLKVREALGWGQTKLKEAEGEAGSVLAAVKAKATNAAHEVEGAVDKLENKVEETRHESEAKEPPKKLV</sequence>
<comment type="subunit">
    <text evidence="1">Component of the mitochondrial contact site and cristae organizing system (MICOS) complex.</text>
</comment>
<dbReference type="InterPro" id="IPR033181">
    <property type="entry name" value="Mic26_fungi"/>
</dbReference>
<feature type="region of interest" description="Disordered" evidence="2">
    <location>
        <begin position="239"/>
        <end position="270"/>
    </location>
</feature>
<gene>
    <name evidence="3" type="ORF">PLICRDRAFT_702358</name>
</gene>
<reference evidence="3 4" key="1">
    <citation type="submission" date="2014-06" db="EMBL/GenBank/DDBJ databases">
        <title>Evolutionary Origins and Diversification of the Mycorrhizal Mutualists.</title>
        <authorList>
            <consortium name="DOE Joint Genome Institute"/>
            <consortium name="Mycorrhizal Genomics Consortium"/>
            <person name="Kohler A."/>
            <person name="Kuo A."/>
            <person name="Nagy L.G."/>
            <person name="Floudas D."/>
            <person name="Copeland A."/>
            <person name="Barry K.W."/>
            <person name="Cichocki N."/>
            <person name="Veneault-Fourrey C."/>
            <person name="LaButti K."/>
            <person name="Lindquist E.A."/>
            <person name="Lipzen A."/>
            <person name="Lundell T."/>
            <person name="Morin E."/>
            <person name="Murat C."/>
            <person name="Riley R."/>
            <person name="Ohm R."/>
            <person name="Sun H."/>
            <person name="Tunlid A."/>
            <person name="Henrissat B."/>
            <person name="Grigoriev I.V."/>
            <person name="Hibbett D.S."/>
            <person name="Martin F."/>
        </authorList>
    </citation>
    <scope>NUCLEOTIDE SEQUENCE [LARGE SCALE GENOMIC DNA]</scope>
    <source>
        <strain evidence="3 4">FD-325 SS-3</strain>
    </source>
</reference>
<comment type="subcellular location">
    <subcellularLocation>
        <location evidence="1">Mitochondrion inner membrane</location>
    </subcellularLocation>
</comment>
<protein>
    <recommendedName>
        <fullName evidence="1">MICOS complex subunit</fullName>
    </recommendedName>
</protein>
<dbReference type="GO" id="GO:0061617">
    <property type="term" value="C:MICOS complex"/>
    <property type="evidence" value="ECO:0007669"/>
    <property type="project" value="UniProtKB-UniRule"/>
</dbReference>
<keyword evidence="1" id="KW-0999">Mitochondrion inner membrane</keyword>
<dbReference type="HOGENOM" id="CLU_072130_0_0_1"/>
<organism evidence="3 4">
    <name type="scientific">Plicaturopsis crispa FD-325 SS-3</name>
    <dbReference type="NCBI Taxonomy" id="944288"/>
    <lineage>
        <taxon>Eukaryota</taxon>
        <taxon>Fungi</taxon>
        <taxon>Dikarya</taxon>
        <taxon>Basidiomycota</taxon>
        <taxon>Agaricomycotina</taxon>
        <taxon>Agaricomycetes</taxon>
        <taxon>Agaricomycetidae</taxon>
        <taxon>Amylocorticiales</taxon>
        <taxon>Amylocorticiaceae</taxon>
        <taxon>Plicatura</taxon>
        <taxon>Plicaturopsis crispa</taxon>
    </lineage>
</organism>
<dbReference type="Proteomes" id="UP000053263">
    <property type="component" value="Unassembled WGS sequence"/>
</dbReference>
<evidence type="ECO:0000313" key="4">
    <source>
        <dbReference type="Proteomes" id="UP000053263"/>
    </source>
</evidence>
<dbReference type="OrthoDB" id="2399148at2759"/>
<comment type="function">
    <text evidence="1">Component of the MICOS complex, a large protein complex of the mitochondrial inner membrane that plays crucial roles in the maintenance of crista junctions, inner membrane architecture, and formation of contact sites to the outer membrane.</text>
</comment>
<evidence type="ECO:0000256" key="1">
    <source>
        <dbReference type="RuleBase" id="RU363021"/>
    </source>
</evidence>
<dbReference type="GO" id="GO:0042407">
    <property type="term" value="P:cristae formation"/>
    <property type="evidence" value="ECO:0007669"/>
    <property type="project" value="InterPro"/>
</dbReference>
<dbReference type="PANTHER" id="PTHR28268">
    <property type="entry name" value="MICOS SUBUNIT MIC26"/>
    <property type="match status" value="1"/>
</dbReference>
<evidence type="ECO:0000256" key="2">
    <source>
        <dbReference type="SAM" id="MobiDB-lite"/>
    </source>
</evidence>
<dbReference type="InterPro" id="IPR019166">
    <property type="entry name" value="MIC26/MIC27"/>
</dbReference>
<dbReference type="Pfam" id="PF09769">
    <property type="entry name" value="ApoO"/>
    <property type="match status" value="1"/>
</dbReference>
<name>A0A0C9T6S4_PLICR</name>
<dbReference type="AlphaFoldDB" id="A0A0C9T6S4"/>
<feature type="compositionally biased region" description="Basic and acidic residues" evidence="2">
    <location>
        <begin position="240"/>
        <end position="270"/>
    </location>
</feature>
<keyword evidence="1" id="KW-0472">Membrane</keyword>
<dbReference type="EMBL" id="KN832574">
    <property type="protein sequence ID" value="KII83788.1"/>
    <property type="molecule type" value="Genomic_DNA"/>
</dbReference>